<feature type="domain" description="O-methyltransferase C-terminal" evidence="4">
    <location>
        <begin position="163"/>
        <end position="371"/>
    </location>
</feature>
<dbReference type="InterPro" id="IPR016461">
    <property type="entry name" value="COMT-like"/>
</dbReference>
<evidence type="ECO:0000259" key="4">
    <source>
        <dbReference type="Pfam" id="PF00891"/>
    </source>
</evidence>
<name>A0A6G1ISX8_9PLEO</name>
<evidence type="ECO:0000256" key="2">
    <source>
        <dbReference type="ARBA" id="ARBA00022679"/>
    </source>
</evidence>
<keyword evidence="1 5" id="KW-0489">Methyltransferase</keyword>
<protein>
    <submittedName>
        <fullName evidence="5">S-adenosyl-L-methionine-dependent methyltransferase</fullName>
    </submittedName>
</protein>
<sequence>MSDNSQSTLLRLSQTIASLTAQVHEHLHKASQQEPDFTPNSSEIVTEGIKFETIKIALSEAARDLQLLVNGPTLRAFYGTHYDLAAHQAALKFDFFGKDSPRWDRDTLERILRLLVTPRIFHESSGNEFSHTSFHMQMDEVFQSASETAIFLRQSTSPLAATNCPFHQRFKVPIFEYYQQNPTKVARFGKALAGATKLDRNVSALRDVYDWGSIGKGLIVDVGGVDGSVSLLLAKEWPELSFVVQDSSPTLLSQGSLRLPPQYTSRFSFQEYDFFTPQLITQADLFFIRQCLHNWPDAACIKILRGFVLALENCKDGTPILINESILPRPGSGVISRSEERLMRQVDLSMLINVGARQRTEDDFHRLVKAADNRLDIVKVHSVGSMGLLEVHLFK</sequence>
<dbReference type="PANTHER" id="PTHR43712:SF5">
    <property type="entry name" value="O-METHYLTRANSFERASE ASQN-RELATED"/>
    <property type="match status" value="1"/>
</dbReference>
<proteinExistence type="predicted"/>
<dbReference type="Pfam" id="PF00891">
    <property type="entry name" value="Methyltransf_2"/>
    <property type="match status" value="1"/>
</dbReference>
<evidence type="ECO:0000256" key="1">
    <source>
        <dbReference type="ARBA" id="ARBA00022603"/>
    </source>
</evidence>
<dbReference type="Gene3D" id="3.40.50.150">
    <property type="entry name" value="Vaccinia Virus protein VP39"/>
    <property type="match status" value="1"/>
</dbReference>
<organism evidence="5 6">
    <name type="scientific">Lentithecium fluviatile CBS 122367</name>
    <dbReference type="NCBI Taxonomy" id="1168545"/>
    <lineage>
        <taxon>Eukaryota</taxon>
        <taxon>Fungi</taxon>
        <taxon>Dikarya</taxon>
        <taxon>Ascomycota</taxon>
        <taxon>Pezizomycotina</taxon>
        <taxon>Dothideomycetes</taxon>
        <taxon>Pleosporomycetidae</taxon>
        <taxon>Pleosporales</taxon>
        <taxon>Massarineae</taxon>
        <taxon>Lentitheciaceae</taxon>
        <taxon>Lentithecium</taxon>
    </lineage>
</organism>
<reference evidence="5" key="1">
    <citation type="journal article" date="2020" name="Stud. Mycol.">
        <title>101 Dothideomycetes genomes: a test case for predicting lifestyles and emergence of pathogens.</title>
        <authorList>
            <person name="Haridas S."/>
            <person name="Albert R."/>
            <person name="Binder M."/>
            <person name="Bloem J."/>
            <person name="Labutti K."/>
            <person name="Salamov A."/>
            <person name="Andreopoulos B."/>
            <person name="Baker S."/>
            <person name="Barry K."/>
            <person name="Bills G."/>
            <person name="Bluhm B."/>
            <person name="Cannon C."/>
            <person name="Castanera R."/>
            <person name="Culley D."/>
            <person name="Daum C."/>
            <person name="Ezra D."/>
            <person name="Gonzalez J."/>
            <person name="Henrissat B."/>
            <person name="Kuo A."/>
            <person name="Liang C."/>
            <person name="Lipzen A."/>
            <person name="Lutzoni F."/>
            <person name="Magnuson J."/>
            <person name="Mondo S."/>
            <person name="Nolan M."/>
            <person name="Ohm R."/>
            <person name="Pangilinan J."/>
            <person name="Park H.-J."/>
            <person name="Ramirez L."/>
            <person name="Alfaro M."/>
            <person name="Sun H."/>
            <person name="Tritt A."/>
            <person name="Yoshinaga Y."/>
            <person name="Zwiers L.-H."/>
            <person name="Turgeon B."/>
            <person name="Goodwin S."/>
            <person name="Spatafora J."/>
            <person name="Crous P."/>
            <person name="Grigoriev I."/>
        </authorList>
    </citation>
    <scope>NUCLEOTIDE SEQUENCE</scope>
    <source>
        <strain evidence="5">CBS 122367</strain>
    </source>
</reference>
<dbReference type="InterPro" id="IPR001077">
    <property type="entry name" value="COMT_C"/>
</dbReference>
<dbReference type="GO" id="GO:0008171">
    <property type="term" value="F:O-methyltransferase activity"/>
    <property type="evidence" value="ECO:0007669"/>
    <property type="project" value="InterPro"/>
</dbReference>
<evidence type="ECO:0000256" key="3">
    <source>
        <dbReference type="ARBA" id="ARBA00022691"/>
    </source>
</evidence>
<dbReference type="SUPFAM" id="SSF53335">
    <property type="entry name" value="S-adenosyl-L-methionine-dependent methyltransferases"/>
    <property type="match status" value="1"/>
</dbReference>
<dbReference type="EMBL" id="MU005592">
    <property type="protein sequence ID" value="KAF2681265.1"/>
    <property type="molecule type" value="Genomic_DNA"/>
</dbReference>
<dbReference type="PANTHER" id="PTHR43712">
    <property type="entry name" value="PUTATIVE (AFU_ORTHOLOGUE AFUA_4G14580)-RELATED"/>
    <property type="match status" value="1"/>
</dbReference>
<dbReference type="GO" id="GO:0032259">
    <property type="term" value="P:methylation"/>
    <property type="evidence" value="ECO:0007669"/>
    <property type="project" value="UniProtKB-KW"/>
</dbReference>
<keyword evidence="6" id="KW-1185">Reference proteome</keyword>
<dbReference type="AlphaFoldDB" id="A0A6G1ISX8"/>
<accession>A0A6G1ISX8</accession>
<evidence type="ECO:0000313" key="6">
    <source>
        <dbReference type="Proteomes" id="UP000799291"/>
    </source>
</evidence>
<dbReference type="Proteomes" id="UP000799291">
    <property type="component" value="Unassembled WGS sequence"/>
</dbReference>
<keyword evidence="2 5" id="KW-0808">Transferase</keyword>
<evidence type="ECO:0000313" key="5">
    <source>
        <dbReference type="EMBL" id="KAF2681265.1"/>
    </source>
</evidence>
<dbReference type="InterPro" id="IPR029063">
    <property type="entry name" value="SAM-dependent_MTases_sf"/>
</dbReference>
<dbReference type="PROSITE" id="PS51683">
    <property type="entry name" value="SAM_OMT_II"/>
    <property type="match status" value="1"/>
</dbReference>
<dbReference type="OrthoDB" id="2410195at2759"/>
<keyword evidence="3" id="KW-0949">S-adenosyl-L-methionine</keyword>
<gene>
    <name evidence="5" type="ORF">K458DRAFT_444783</name>
</gene>